<dbReference type="InterPro" id="IPR026516">
    <property type="entry name" value="THAP1/10"/>
</dbReference>
<accession>A0AAV6VDA2</accession>
<evidence type="ECO:0000256" key="3">
    <source>
        <dbReference type="ARBA" id="ARBA00022833"/>
    </source>
</evidence>
<protein>
    <recommendedName>
        <fullName evidence="6">THAP-type domain-containing protein</fullName>
    </recommendedName>
</protein>
<dbReference type="GO" id="GO:0008270">
    <property type="term" value="F:zinc ion binding"/>
    <property type="evidence" value="ECO:0007669"/>
    <property type="project" value="UniProtKB-KW"/>
</dbReference>
<dbReference type="SMART" id="SM00692">
    <property type="entry name" value="DM3"/>
    <property type="match status" value="1"/>
</dbReference>
<dbReference type="EMBL" id="JAFNEN010000113">
    <property type="protein sequence ID" value="KAG8193865.1"/>
    <property type="molecule type" value="Genomic_DNA"/>
</dbReference>
<dbReference type="Pfam" id="PF05485">
    <property type="entry name" value="THAP"/>
    <property type="match status" value="1"/>
</dbReference>
<evidence type="ECO:0000256" key="4">
    <source>
        <dbReference type="ARBA" id="ARBA00023125"/>
    </source>
</evidence>
<sequence>MVTCTAVGCSNKPEMKIPGVTYHRFPTNLQMRQKWTLAVRRANWMPKKNSVLCSVHFENEMFNWSKSAEVGKKFLKRTAVPTIFDKKKFTIKQESLPSQTSTIPQLLVQVKQEPLAEILNDSGLAALLNGDTSGSFVPNIINTHEAIHNQTPMNNVVVISDCIYTQNILNSEGINDNRTLLVSDGTDLKTEWSSDDEEKQWVHSKNKPNKFYLKKYNHDPLILLSNDFIVERVQNLRKVISDHKKELKTLWQTSRRQNRKIDALRKELCKISRKHKSAVTRSSSPVVHFLQQKL</sequence>
<evidence type="ECO:0000313" key="7">
    <source>
        <dbReference type="EMBL" id="KAG8193865.1"/>
    </source>
</evidence>
<name>A0AAV6VDA2_9ARAC</name>
<evidence type="ECO:0000259" key="6">
    <source>
        <dbReference type="PROSITE" id="PS50950"/>
    </source>
</evidence>
<keyword evidence="2 5" id="KW-0863">Zinc-finger</keyword>
<reference evidence="7 8" key="1">
    <citation type="journal article" date="2022" name="Nat. Ecol. Evol.">
        <title>A masculinizing supergene underlies an exaggerated male reproductive morph in a spider.</title>
        <authorList>
            <person name="Hendrickx F."/>
            <person name="De Corte Z."/>
            <person name="Sonet G."/>
            <person name="Van Belleghem S.M."/>
            <person name="Kostlbacher S."/>
            <person name="Vangestel C."/>
        </authorList>
    </citation>
    <scope>NUCLEOTIDE SEQUENCE [LARGE SCALE GENOMIC DNA]</scope>
    <source>
        <strain evidence="7">W744_W776</strain>
    </source>
</reference>
<dbReference type="InterPro" id="IPR038441">
    <property type="entry name" value="THAP_Znf_sf"/>
</dbReference>
<organism evidence="7 8">
    <name type="scientific">Oedothorax gibbosus</name>
    <dbReference type="NCBI Taxonomy" id="931172"/>
    <lineage>
        <taxon>Eukaryota</taxon>
        <taxon>Metazoa</taxon>
        <taxon>Ecdysozoa</taxon>
        <taxon>Arthropoda</taxon>
        <taxon>Chelicerata</taxon>
        <taxon>Arachnida</taxon>
        <taxon>Araneae</taxon>
        <taxon>Araneomorphae</taxon>
        <taxon>Entelegynae</taxon>
        <taxon>Araneoidea</taxon>
        <taxon>Linyphiidae</taxon>
        <taxon>Erigoninae</taxon>
        <taxon>Oedothorax</taxon>
    </lineage>
</organism>
<dbReference type="SUPFAM" id="SSF57716">
    <property type="entry name" value="Glucocorticoid receptor-like (DNA-binding domain)"/>
    <property type="match status" value="1"/>
</dbReference>
<feature type="domain" description="THAP-type" evidence="6">
    <location>
        <begin position="1"/>
        <end position="84"/>
    </location>
</feature>
<evidence type="ECO:0000313" key="8">
    <source>
        <dbReference type="Proteomes" id="UP000827092"/>
    </source>
</evidence>
<dbReference type="GO" id="GO:0005634">
    <property type="term" value="C:nucleus"/>
    <property type="evidence" value="ECO:0007669"/>
    <property type="project" value="TreeGrafter"/>
</dbReference>
<dbReference type="GO" id="GO:0006357">
    <property type="term" value="P:regulation of transcription by RNA polymerase II"/>
    <property type="evidence" value="ECO:0007669"/>
    <property type="project" value="TreeGrafter"/>
</dbReference>
<dbReference type="AlphaFoldDB" id="A0AAV6VDA2"/>
<dbReference type="PANTHER" id="PTHR46600:SF7">
    <property type="entry name" value="SI:DKEY-228B2.6-RELATED"/>
    <property type="match status" value="1"/>
</dbReference>
<evidence type="ECO:0000256" key="5">
    <source>
        <dbReference type="PROSITE-ProRule" id="PRU00309"/>
    </source>
</evidence>
<dbReference type="SMART" id="SM00980">
    <property type="entry name" value="THAP"/>
    <property type="match status" value="1"/>
</dbReference>
<keyword evidence="4 5" id="KW-0238">DNA-binding</keyword>
<keyword evidence="3" id="KW-0862">Zinc</keyword>
<evidence type="ECO:0000256" key="2">
    <source>
        <dbReference type="ARBA" id="ARBA00022771"/>
    </source>
</evidence>
<dbReference type="InterPro" id="IPR006612">
    <property type="entry name" value="THAP_Znf"/>
</dbReference>
<dbReference type="GO" id="GO:0003700">
    <property type="term" value="F:DNA-binding transcription factor activity"/>
    <property type="evidence" value="ECO:0007669"/>
    <property type="project" value="TreeGrafter"/>
</dbReference>
<dbReference type="GO" id="GO:0000978">
    <property type="term" value="F:RNA polymerase II cis-regulatory region sequence-specific DNA binding"/>
    <property type="evidence" value="ECO:0007669"/>
    <property type="project" value="TreeGrafter"/>
</dbReference>
<gene>
    <name evidence="7" type="ORF">JTE90_011425</name>
</gene>
<dbReference type="Gene3D" id="6.20.210.20">
    <property type="entry name" value="THAP domain"/>
    <property type="match status" value="1"/>
</dbReference>
<comment type="caution">
    <text evidence="7">The sequence shown here is derived from an EMBL/GenBank/DDBJ whole genome shotgun (WGS) entry which is preliminary data.</text>
</comment>
<dbReference type="Proteomes" id="UP000827092">
    <property type="component" value="Unassembled WGS sequence"/>
</dbReference>
<keyword evidence="8" id="KW-1185">Reference proteome</keyword>
<evidence type="ECO:0000256" key="1">
    <source>
        <dbReference type="ARBA" id="ARBA00022723"/>
    </source>
</evidence>
<dbReference type="PANTHER" id="PTHR46600">
    <property type="entry name" value="THAP DOMAIN-CONTAINING"/>
    <property type="match status" value="1"/>
</dbReference>
<proteinExistence type="predicted"/>
<dbReference type="PROSITE" id="PS50950">
    <property type="entry name" value="ZF_THAP"/>
    <property type="match status" value="1"/>
</dbReference>
<keyword evidence="1" id="KW-0479">Metal-binding</keyword>